<dbReference type="PANTHER" id="PTHR23150">
    <property type="entry name" value="SULFATASE MODIFYING FACTOR 1, 2"/>
    <property type="match status" value="1"/>
</dbReference>
<feature type="non-terminal residue" evidence="2">
    <location>
        <position position="1"/>
    </location>
</feature>
<keyword evidence="3" id="KW-1185">Reference proteome</keyword>
<feature type="domain" description="Sulfatase-modifying factor enzyme-like" evidence="1">
    <location>
        <begin position="2"/>
        <end position="127"/>
    </location>
</feature>
<comment type="caution">
    <text evidence="2">The sequence shown here is derived from an EMBL/GenBank/DDBJ whole genome shotgun (WGS) entry which is preliminary data.</text>
</comment>
<reference evidence="2 3" key="1">
    <citation type="submission" date="2020-10" db="EMBL/GenBank/DDBJ databases">
        <title>Phylogeny of dyella-like bacteria.</title>
        <authorList>
            <person name="Fu J."/>
        </authorList>
    </citation>
    <scope>NUCLEOTIDE SEQUENCE [LARGE SCALE GENOMIC DNA]</scope>
    <source>
        <strain evidence="2 3">THG-B117</strain>
    </source>
</reference>
<dbReference type="RefSeq" id="WP_204638245.1">
    <property type="nucleotide sequence ID" value="NZ_JADIKC010000023.1"/>
</dbReference>
<dbReference type="Pfam" id="PF03781">
    <property type="entry name" value="FGE-sulfatase"/>
    <property type="match status" value="1"/>
</dbReference>
<protein>
    <submittedName>
        <fullName evidence="2">SUMF1/EgtB/PvdO family nonheme iron enzyme</fullName>
    </submittedName>
</protein>
<dbReference type="InterPro" id="IPR005532">
    <property type="entry name" value="SUMF_dom"/>
</dbReference>
<dbReference type="InterPro" id="IPR042095">
    <property type="entry name" value="SUMF_sf"/>
</dbReference>
<accession>A0ABS2JXL4</accession>
<sequence>DYCVWLGELSGLPVDLPTEAQYEYAARSRGKHVLYATDNGYIERGRNYRGEGESKTYAVDKYPPNPLGLYDMGGNATSWINDWYDPEYYQHSPVDDPRGPATGTEKVIRGAVVIASPDLTFTMARSHDTSVLKDYYSTNSYRCAIQQSTPLKR</sequence>
<dbReference type="PANTHER" id="PTHR23150:SF19">
    <property type="entry name" value="FORMYLGLYCINE-GENERATING ENZYME"/>
    <property type="match status" value="1"/>
</dbReference>
<evidence type="ECO:0000313" key="3">
    <source>
        <dbReference type="Proteomes" id="UP001430065"/>
    </source>
</evidence>
<organism evidence="2 3">
    <name type="scientific">Dyella kyungheensis</name>
    <dbReference type="NCBI Taxonomy" id="1242174"/>
    <lineage>
        <taxon>Bacteria</taxon>
        <taxon>Pseudomonadati</taxon>
        <taxon>Pseudomonadota</taxon>
        <taxon>Gammaproteobacteria</taxon>
        <taxon>Lysobacterales</taxon>
        <taxon>Rhodanobacteraceae</taxon>
        <taxon>Dyella</taxon>
    </lineage>
</organism>
<dbReference type="EMBL" id="JADIKC010000023">
    <property type="protein sequence ID" value="MBM7123734.1"/>
    <property type="molecule type" value="Genomic_DNA"/>
</dbReference>
<dbReference type="InterPro" id="IPR016187">
    <property type="entry name" value="CTDL_fold"/>
</dbReference>
<dbReference type="InterPro" id="IPR051043">
    <property type="entry name" value="Sulfatase_Mod_Factor_Kinase"/>
</dbReference>
<dbReference type="Proteomes" id="UP001430065">
    <property type="component" value="Unassembled WGS sequence"/>
</dbReference>
<dbReference type="Gene3D" id="3.90.1580.10">
    <property type="entry name" value="paralog of FGE (formylglycine-generating enzyme)"/>
    <property type="match status" value="1"/>
</dbReference>
<dbReference type="SUPFAM" id="SSF56436">
    <property type="entry name" value="C-type lectin-like"/>
    <property type="match status" value="1"/>
</dbReference>
<gene>
    <name evidence="2" type="ORF">ISP20_21420</name>
</gene>
<evidence type="ECO:0000313" key="2">
    <source>
        <dbReference type="EMBL" id="MBM7123734.1"/>
    </source>
</evidence>
<proteinExistence type="predicted"/>
<name>A0ABS2JXL4_9GAMM</name>
<evidence type="ECO:0000259" key="1">
    <source>
        <dbReference type="Pfam" id="PF03781"/>
    </source>
</evidence>